<evidence type="ECO:0000256" key="1">
    <source>
        <dbReference type="SAM" id="Phobius"/>
    </source>
</evidence>
<dbReference type="EMBL" id="PJVH01000101">
    <property type="protein sequence ID" value="RXU82485.1"/>
    <property type="molecule type" value="Genomic_DNA"/>
</dbReference>
<dbReference type="GO" id="GO:0043709">
    <property type="term" value="P:cell adhesion involved in single-species biofilm formation"/>
    <property type="evidence" value="ECO:0007669"/>
    <property type="project" value="TreeGrafter"/>
</dbReference>
<feature type="transmembrane region" description="Helical" evidence="1">
    <location>
        <begin position="159"/>
        <end position="177"/>
    </location>
</feature>
<proteinExistence type="predicted"/>
<organism evidence="3 4">
    <name type="scientific">Enterococcus faecium</name>
    <name type="common">Streptococcus faecium</name>
    <dbReference type="NCBI Taxonomy" id="1352"/>
    <lineage>
        <taxon>Bacteria</taxon>
        <taxon>Bacillati</taxon>
        <taxon>Bacillota</taxon>
        <taxon>Bacilli</taxon>
        <taxon>Lactobacillales</taxon>
        <taxon>Enterococcaceae</taxon>
        <taxon>Enterococcus</taxon>
    </lineage>
</organism>
<evidence type="ECO:0000313" key="3">
    <source>
        <dbReference type="EMBL" id="RXU82485.1"/>
    </source>
</evidence>
<reference evidence="3 4" key="1">
    <citation type="submission" date="2017-12" db="EMBL/GenBank/DDBJ databases">
        <title>A pool of 800 enterococci isolated from chicken carcass rinse samples from New Zealand.</title>
        <authorList>
            <person name="Zhang J."/>
            <person name="Rogers L."/>
            <person name="Midwinter A."/>
            <person name="French N."/>
        </authorList>
    </citation>
    <scope>NUCLEOTIDE SEQUENCE [LARGE SCALE GENOMIC DNA]</scope>
    <source>
        <strain evidence="3 4">EN697</strain>
    </source>
</reference>
<evidence type="ECO:0000259" key="2">
    <source>
        <dbReference type="PROSITE" id="PS50887"/>
    </source>
</evidence>
<dbReference type="PANTHER" id="PTHR45138:SF9">
    <property type="entry name" value="DIGUANYLATE CYCLASE DGCM-RELATED"/>
    <property type="match status" value="1"/>
</dbReference>
<dbReference type="InterPro" id="IPR043128">
    <property type="entry name" value="Rev_trsase/Diguanyl_cyclase"/>
</dbReference>
<feature type="transmembrane region" description="Helical" evidence="1">
    <location>
        <begin position="78"/>
        <end position="98"/>
    </location>
</feature>
<dbReference type="Gene3D" id="3.30.70.270">
    <property type="match status" value="1"/>
</dbReference>
<dbReference type="FunFam" id="3.30.70.270:FF:000001">
    <property type="entry name" value="Diguanylate cyclase domain protein"/>
    <property type="match status" value="1"/>
</dbReference>
<evidence type="ECO:0000313" key="4">
    <source>
        <dbReference type="Proteomes" id="UP000289562"/>
    </source>
</evidence>
<dbReference type="AlphaFoldDB" id="A0AB37VPJ9"/>
<dbReference type="GO" id="GO:0052621">
    <property type="term" value="F:diguanylate cyclase activity"/>
    <property type="evidence" value="ECO:0007669"/>
    <property type="project" value="TreeGrafter"/>
</dbReference>
<dbReference type="PANTHER" id="PTHR45138">
    <property type="entry name" value="REGULATORY COMPONENTS OF SENSORY TRANSDUCTION SYSTEM"/>
    <property type="match status" value="1"/>
</dbReference>
<dbReference type="CDD" id="cd01949">
    <property type="entry name" value="GGDEF"/>
    <property type="match status" value="1"/>
</dbReference>
<feature type="transmembrane region" description="Helical" evidence="1">
    <location>
        <begin position="184"/>
        <end position="203"/>
    </location>
</feature>
<dbReference type="SUPFAM" id="SSF55073">
    <property type="entry name" value="Nucleotide cyclase"/>
    <property type="match status" value="1"/>
</dbReference>
<dbReference type="Pfam" id="PF00990">
    <property type="entry name" value="GGDEF"/>
    <property type="match status" value="1"/>
</dbReference>
<dbReference type="InterPro" id="IPR000160">
    <property type="entry name" value="GGDEF_dom"/>
</dbReference>
<accession>A0AB37VPJ9</accession>
<dbReference type="NCBIfam" id="TIGR00254">
    <property type="entry name" value="GGDEF"/>
    <property type="match status" value="1"/>
</dbReference>
<dbReference type="InterPro" id="IPR029787">
    <property type="entry name" value="Nucleotide_cyclase"/>
</dbReference>
<dbReference type="PROSITE" id="PS50887">
    <property type="entry name" value="GGDEF"/>
    <property type="match status" value="1"/>
</dbReference>
<keyword evidence="1" id="KW-0472">Membrane</keyword>
<dbReference type="GO" id="GO:1902201">
    <property type="term" value="P:negative regulation of bacterial-type flagellum-dependent cell motility"/>
    <property type="evidence" value="ECO:0007669"/>
    <property type="project" value="TreeGrafter"/>
</dbReference>
<dbReference type="InterPro" id="IPR050469">
    <property type="entry name" value="Diguanylate_Cyclase"/>
</dbReference>
<feature type="transmembrane region" description="Helical" evidence="1">
    <location>
        <begin position="131"/>
        <end position="147"/>
    </location>
</feature>
<feature type="transmembrane region" description="Helical" evidence="1">
    <location>
        <begin position="104"/>
        <end position="124"/>
    </location>
</feature>
<keyword evidence="1" id="KW-1133">Transmembrane helix</keyword>
<dbReference type="GO" id="GO:0005886">
    <property type="term" value="C:plasma membrane"/>
    <property type="evidence" value="ECO:0007669"/>
    <property type="project" value="TreeGrafter"/>
</dbReference>
<comment type="caution">
    <text evidence="3">The sequence shown here is derived from an EMBL/GenBank/DDBJ whole genome shotgun (WGS) entry which is preliminary data.</text>
</comment>
<sequence length="421" mass="49765">MVRNKYFLLSSRLSLLDTEKAPKYRLIRRKFLMEIFYGMYFMIIRLFIVMGLLFCNYMIFMGVTQSPVFETKSSLKRIIWILIIINSLLILQGVPGFSYIIQNYAYGIVVQNIDLQMVILFYSLYLFREKWVIYFNVFLGSIITFYYMYQGEYHTTQDYIISIAIIGGIFLSCYLVLVLEDRALTDFSTFFLSIFLFGSTWGFKMNPSLKFDFPTYIVFLLNFLFLMIIVRLVNRLVYKQFAKINELSNQVQIDFLTGIKNRLTFEQEFKKRFDSPNLKNSLVLAIVDIDHFKRINDNYGHDTGDRILKSVAQIIEETLFQYQLENQVFRIGGEEFGLLFQEEQHHDILDILKVISKKIKNFSFIIEGEEIRVTISTGISHYNITDHSKKDLYKRADEYLYIAKRAGRNAIFMDGKINYIT</sequence>
<dbReference type="SMART" id="SM00267">
    <property type="entry name" value="GGDEF"/>
    <property type="match status" value="1"/>
</dbReference>
<protein>
    <recommendedName>
        <fullName evidence="2">GGDEF domain-containing protein</fullName>
    </recommendedName>
</protein>
<feature type="transmembrane region" description="Helical" evidence="1">
    <location>
        <begin position="215"/>
        <end position="233"/>
    </location>
</feature>
<feature type="transmembrane region" description="Helical" evidence="1">
    <location>
        <begin position="35"/>
        <end position="57"/>
    </location>
</feature>
<dbReference type="Proteomes" id="UP000289562">
    <property type="component" value="Unassembled WGS sequence"/>
</dbReference>
<keyword evidence="1" id="KW-0812">Transmembrane</keyword>
<gene>
    <name evidence="3" type="ORF">CYQ77_13880</name>
</gene>
<name>A0AB37VPJ9_ENTFC</name>
<feature type="domain" description="GGDEF" evidence="2">
    <location>
        <begin position="280"/>
        <end position="416"/>
    </location>
</feature>